<proteinExistence type="predicted"/>
<protein>
    <submittedName>
        <fullName evidence="2">Uncharacterized protein</fullName>
    </submittedName>
</protein>
<feature type="region of interest" description="Disordered" evidence="1">
    <location>
        <begin position="41"/>
        <end position="62"/>
    </location>
</feature>
<sequence length="98" mass="10646">MARARTIDPHSRRSNCSNDFETAATARRELTAQARALVSRREHVFGSDRPASEAESGAQRWRTGRSVLSNASPYSSDAAVSAVAIETVSRANRTPSLE</sequence>
<reference evidence="2 3" key="1">
    <citation type="journal article" date="2014" name="PLoS Genet.">
        <title>Phylogenetically driven sequencing of extremely halophilic archaea reveals strategies for static and dynamic osmo-response.</title>
        <authorList>
            <person name="Becker E.A."/>
            <person name="Seitzer P.M."/>
            <person name="Tritt A."/>
            <person name="Larsen D."/>
            <person name="Krusor M."/>
            <person name="Yao A.I."/>
            <person name="Wu D."/>
            <person name="Madern D."/>
            <person name="Eisen J.A."/>
            <person name="Darling A.E."/>
            <person name="Facciotti M.T."/>
        </authorList>
    </citation>
    <scope>NUCLEOTIDE SEQUENCE [LARGE SCALE GENOMIC DNA]</scope>
    <source>
        <strain evidence="3">DSM 18310 / JCM 13924 / TL6</strain>
    </source>
</reference>
<gene>
    <name evidence="2" type="ORF">C457_09264</name>
</gene>
<feature type="compositionally biased region" description="Basic and acidic residues" evidence="1">
    <location>
        <begin position="41"/>
        <end position="52"/>
    </location>
</feature>
<evidence type="ECO:0000256" key="1">
    <source>
        <dbReference type="SAM" id="MobiDB-lite"/>
    </source>
</evidence>
<evidence type="ECO:0000313" key="2">
    <source>
        <dbReference type="EMBL" id="ELZ69310.1"/>
    </source>
</evidence>
<organism evidence="2 3">
    <name type="scientific">Haloferax prahovense (strain DSM 18310 / JCM 13924 / TL6)</name>
    <dbReference type="NCBI Taxonomy" id="1227461"/>
    <lineage>
        <taxon>Archaea</taxon>
        <taxon>Methanobacteriati</taxon>
        <taxon>Methanobacteriota</taxon>
        <taxon>Stenosarchaea group</taxon>
        <taxon>Halobacteria</taxon>
        <taxon>Halobacteriales</taxon>
        <taxon>Haloferacaceae</taxon>
        <taxon>Haloferax</taxon>
    </lineage>
</organism>
<feature type="compositionally biased region" description="Basic and acidic residues" evidence="1">
    <location>
        <begin position="1"/>
        <end position="11"/>
    </location>
</feature>
<evidence type="ECO:0000313" key="3">
    <source>
        <dbReference type="Proteomes" id="UP000011559"/>
    </source>
</evidence>
<dbReference type="AlphaFoldDB" id="M0GAR1"/>
<feature type="region of interest" description="Disordered" evidence="1">
    <location>
        <begin position="1"/>
        <end position="20"/>
    </location>
</feature>
<name>M0GAR1_HALPT</name>
<keyword evidence="3" id="KW-1185">Reference proteome</keyword>
<dbReference type="Proteomes" id="UP000011559">
    <property type="component" value="Unassembled WGS sequence"/>
</dbReference>
<dbReference type="EMBL" id="AOLG01000028">
    <property type="protein sequence ID" value="ELZ69310.1"/>
    <property type="molecule type" value="Genomic_DNA"/>
</dbReference>
<comment type="caution">
    <text evidence="2">The sequence shown here is derived from an EMBL/GenBank/DDBJ whole genome shotgun (WGS) entry which is preliminary data.</text>
</comment>
<accession>M0GAR1</accession>